<dbReference type="InterPro" id="IPR027417">
    <property type="entry name" value="P-loop_NTPase"/>
</dbReference>
<dbReference type="PANTHER" id="PTHR32071:SF74">
    <property type="entry name" value="TRANSCRIPTIONAL ACTIVATOR ROCR"/>
    <property type="match status" value="1"/>
</dbReference>
<dbReference type="InterPro" id="IPR025944">
    <property type="entry name" value="Sigma_54_int_dom_CS"/>
</dbReference>
<dbReference type="GO" id="GO:0005524">
    <property type="term" value="F:ATP binding"/>
    <property type="evidence" value="ECO:0007669"/>
    <property type="project" value="UniProtKB-KW"/>
</dbReference>
<dbReference type="InterPro" id="IPR009057">
    <property type="entry name" value="Homeodomain-like_sf"/>
</dbReference>
<evidence type="ECO:0000313" key="9">
    <source>
        <dbReference type="Proteomes" id="UP000626244"/>
    </source>
</evidence>
<dbReference type="GO" id="GO:0043565">
    <property type="term" value="F:sequence-specific DNA binding"/>
    <property type="evidence" value="ECO:0007669"/>
    <property type="project" value="InterPro"/>
</dbReference>
<dbReference type="FunFam" id="3.40.50.300:FF:000006">
    <property type="entry name" value="DNA-binding transcriptional regulator NtrC"/>
    <property type="match status" value="1"/>
</dbReference>
<dbReference type="OrthoDB" id="9771372at2"/>
<dbReference type="SUPFAM" id="SSF46689">
    <property type="entry name" value="Homeodomain-like"/>
    <property type="match status" value="1"/>
</dbReference>
<accession>A0A8J3AVT0</accession>
<dbReference type="PROSITE" id="PS00688">
    <property type="entry name" value="SIGMA54_INTERACT_3"/>
    <property type="match status" value="1"/>
</dbReference>
<dbReference type="GO" id="GO:0006355">
    <property type="term" value="P:regulation of DNA-templated transcription"/>
    <property type="evidence" value="ECO:0007669"/>
    <property type="project" value="InterPro"/>
</dbReference>
<dbReference type="Gene3D" id="3.40.50.300">
    <property type="entry name" value="P-loop containing nucleotide triphosphate hydrolases"/>
    <property type="match status" value="1"/>
</dbReference>
<dbReference type="Pfam" id="PF13426">
    <property type="entry name" value="PAS_9"/>
    <property type="match status" value="1"/>
</dbReference>
<reference evidence="9" key="1">
    <citation type="journal article" date="2019" name="Int. J. Syst. Evol. Microbiol.">
        <title>The Global Catalogue of Microorganisms (GCM) 10K type strain sequencing project: providing services to taxonomists for standard genome sequencing and annotation.</title>
        <authorList>
            <consortium name="The Broad Institute Genomics Platform"/>
            <consortium name="The Broad Institute Genome Sequencing Center for Infectious Disease"/>
            <person name="Wu L."/>
            <person name="Ma J."/>
        </authorList>
    </citation>
    <scope>NUCLEOTIDE SEQUENCE [LARGE SCALE GENOMIC DNA]</scope>
    <source>
        <strain evidence="9">CGMCC 1.14993</strain>
    </source>
</reference>
<protein>
    <submittedName>
        <fullName evidence="8">Sigma-54-dependent Fis family transcriptional regulator</fullName>
    </submittedName>
</protein>
<comment type="caution">
    <text evidence="8">The sequence shown here is derived from an EMBL/GenBank/DDBJ whole genome shotgun (WGS) entry which is preliminary data.</text>
</comment>
<dbReference type="InterPro" id="IPR003593">
    <property type="entry name" value="AAA+_ATPase"/>
</dbReference>
<name>A0A8J3AVT0_9BACI</name>
<dbReference type="PANTHER" id="PTHR32071">
    <property type="entry name" value="TRANSCRIPTIONAL REGULATORY PROTEIN"/>
    <property type="match status" value="1"/>
</dbReference>
<organism evidence="8 9">
    <name type="scientific">Gottfriedia solisilvae</name>
    <dbReference type="NCBI Taxonomy" id="1516104"/>
    <lineage>
        <taxon>Bacteria</taxon>
        <taxon>Bacillati</taxon>
        <taxon>Bacillota</taxon>
        <taxon>Bacilli</taxon>
        <taxon>Bacillales</taxon>
        <taxon>Bacillaceae</taxon>
        <taxon>Gottfriedia</taxon>
    </lineage>
</organism>
<evidence type="ECO:0000256" key="5">
    <source>
        <dbReference type="ARBA" id="ARBA00023163"/>
    </source>
</evidence>
<dbReference type="RefSeq" id="WP_088002014.1">
    <property type="nucleotide sequence ID" value="NZ_BMHB01000003.1"/>
</dbReference>
<dbReference type="InterPro" id="IPR002078">
    <property type="entry name" value="Sigma_54_int"/>
</dbReference>
<feature type="domain" description="PAS" evidence="7">
    <location>
        <begin position="11"/>
        <end position="88"/>
    </location>
</feature>
<dbReference type="Gene3D" id="1.10.10.60">
    <property type="entry name" value="Homeodomain-like"/>
    <property type="match status" value="1"/>
</dbReference>
<keyword evidence="5" id="KW-0804">Transcription</keyword>
<dbReference type="AlphaFoldDB" id="A0A8J3AVT0"/>
<sequence length="475" mass="54416">MKKDKDPNLVVDELLQLILEEIDIGIHVVNHEGKTIVYNRKMMEIEMMNEEDVLHKNLLDVFTFQNNQSSTLLEALQKGKIRKNIKQSYFNNRGKEVTTINDTYPIMKDNKIVGAIEMVRDVTELKQSVQDGIMQNRNTRYTFEQLIGESPSFKIIIDDAKRSARTSSSVLLIGETGTGKELFAQSIHNASHRSTKPFISQNCAALPETLIESILFGTKKGAFTGAIDKPGLFEEANGGTLLLDEINSLSPNLQAKLLRVLQDRKVRRIGDMTEKELDVRIIATINEDPIEAIANNHLRKDLYYRLSVVSLFLPPLRERKEDILLLANFFIQKYNRLFGLTVTKLDDHVAQFFLQHNWPGNIRELEHMIEGAMNLVENETTITSFHLPTRFFNEVSSMNNNLTKPLEKLQAKKTNNENQDDHFNLKSTLLDKEKQHILTVLSEQNGNITKAAKILGISRQNLQYRIRKFNITNEK</sequence>
<dbReference type="PROSITE" id="PS00676">
    <property type="entry name" value="SIGMA54_INTERACT_2"/>
    <property type="match status" value="1"/>
</dbReference>
<dbReference type="InterPro" id="IPR035965">
    <property type="entry name" value="PAS-like_dom_sf"/>
</dbReference>
<dbReference type="InterPro" id="IPR025662">
    <property type="entry name" value="Sigma_54_int_dom_ATP-bd_1"/>
</dbReference>
<evidence type="ECO:0000259" key="6">
    <source>
        <dbReference type="PROSITE" id="PS50045"/>
    </source>
</evidence>
<dbReference type="InterPro" id="IPR000014">
    <property type="entry name" value="PAS"/>
</dbReference>
<dbReference type="PROSITE" id="PS50112">
    <property type="entry name" value="PAS"/>
    <property type="match status" value="1"/>
</dbReference>
<evidence type="ECO:0000256" key="4">
    <source>
        <dbReference type="ARBA" id="ARBA00023125"/>
    </source>
</evidence>
<dbReference type="SUPFAM" id="SSF52540">
    <property type="entry name" value="P-loop containing nucleoside triphosphate hydrolases"/>
    <property type="match status" value="1"/>
</dbReference>
<dbReference type="EMBL" id="BMHB01000003">
    <property type="protein sequence ID" value="GGI17501.1"/>
    <property type="molecule type" value="Genomic_DNA"/>
</dbReference>
<keyword evidence="1" id="KW-0547">Nucleotide-binding</keyword>
<keyword evidence="3" id="KW-0805">Transcription regulation</keyword>
<dbReference type="Proteomes" id="UP000626244">
    <property type="component" value="Unassembled WGS sequence"/>
</dbReference>
<dbReference type="SUPFAM" id="SSF55785">
    <property type="entry name" value="PYP-like sensor domain (PAS domain)"/>
    <property type="match status" value="1"/>
</dbReference>
<keyword evidence="9" id="KW-1185">Reference proteome</keyword>
<dbReference type="PROSITE" id="PS50045">
    <property type="entry name" value="SIGMA54_INTERACT_4"/>
    <property type="match status" value="1"/>
</dbReference>
<gene>
    <name evidence="8" type="ORF">GCM10007380_38260</name>
</gene>
<dbReference type="CDD" id="cd00009">
    <property type="entry name" value="AAA"/>
    <property type="match status" value="1"/>
</dbReference>
<dbReference type="SMART" id="SM00382">
    <property type="entry name" value="AAA"/>
    <property type="match status" value="1"/>
</dbReference>
<evidence type="ECO:0000256" key="3">
    <source>
        <dbReference type="ARBA" id="ARBA00023015"/>
    </source>
</evidence>
<keyword evidence="4" id="KW-0238">DNA-binding</keyword>
<dbReference type="InterPro" id="IPR058031">
    <property type="entry name" value="AAA_lid_NorR"/>
</dbReference>
<feature type="domain" description="Sigma-54 factor interaction" evidence="6">
    <location>
        <begin position="146"/>
        <end position="374"/>
    </location>
</feature>
<dbReference type="Pfam" id="PF25601">
    <property type="entry name" value="AAA_lid_14"/>
    <property type="match status" value="1"/>
</dbReference>
<dbReference type="Gene3D" id="3.30.450.20">
    <property type="entry name" value="PAS domain"/>
    <property type="match status" value="1"/>
</dbReference>
<dbReference type="Gene3D" id="1.10.8.60">
    <property type="match status" value="1"/>
</dbReference>
<dbReference type="Pfam" id="PF02954">
    <property type="entry name" value="HTH_8"/>
    <property type="match status" value="1"/>
</dbReference>
<dbReference type="PROSITE" id="PS00675">
    <property type="entry name" value="SIGMA54_INTERACT_1"/>
    <property type="match status" value="1"/>
</dbReference>
<proteinExistence type="predicted"/>
<keyword evidence="2" id="KW-0067">ATP-binding</keyword>
<evidence type="ECO:0000256" key="2">
    <source>
        <dbReference type="ARBA" id="ARBA00022840"/>
    </source>
</evidence>
<evidence type="ECO:0000313" key="8">
    <source>
        <dbReference type="EMBL" id="GGI17501.1"/>
    </source>
</evidence>
<evidence type="ECO:0000256" key="1">
    <source>
        <dbReference type="ARBA" id="ARBA00022741"/>
    </source>
</evidence>
<dbReference type="InterPro" id="IPR025943">
    <property type="entry name" value="Sigma_54_int_dom_ATP-bd_2"/>
</dbReference>
<dbReference type="NCBIfam" id="TIGR00229">
    <property type="entry name" value="sensory_box"/>
    <property type="match status" value="1"/>
</dbReference>
<dbReference type="Pfam" id="PF00158">
    <property type="entry name" value="Sigma54_activat"/>
    <property type="match status" value="1"/>
</dbReference>
<dbReference type="InterPro" id="IPR002197">
    <property type="entry name" value="HTH_Fis"/>
</dbReference>
<dbReference type="PRINTS" id="PR01590">
    <property type="entry name" value="HTHFIS"/>
</dbReference>
<evidence type="ECO:0000259" key="7">
    <source>
        <dbReference type="PROSITE" id="PS50112"/>
    </source>
</evidence>